<feature type="domain" description="DUF7736" evidence="1">
    <location>
        <begin position="6"/>
        <end position="60"/>
    </location>
</feature>
<dbReference type="Proteomes" id="UP001256547">
    <property type="component" value="Unassembled WGS sequence"/>
</dbReference>
<evidence type="ECO:0000313" key="2">
    <source>
        <dbReference type="EMBL" id="MDT2597333.1"/>
    </source>
</evidence>
<evidence type="ECO:0000313" key="3">
    <source>
        <dbReference type="EMBL" id="MDT2638152.1"/>
    </source>
</evidence>
<dbReference type="InterPro" id="IPR056638">
    <property type="entry name" value="DUF7736"/>
</dbReference>
<dbReference type="EMBL" id="JARPYT010000019">
    <property type="protein sequence ID" value="MDT2638152.1"/>
    <property type="molecule type" value="Genomic_DNA"/>
</dbReference>
<dbReference type="EMBL" id="JARPYR010000020">
    <property type="protein sequence ID" value="MDT2597333.1"/>
    <property type="molecule type" value="Genomic_DNA"/>
</dbReference>
<sequence length="66" mass="7860">MSMTKEEKVILSAYTGYYLTNDFDAIHEYINQILGRTVTIDELFEFEILEEIQRKSKEDFVKVIYS</sequence>
<name>A0AAW8TKI8_9ENTE</name>
<evidence type="ECO:0000259" key="1">
    <source>
        <dbReference type="Pfam" id="PF24875"/>
    </source>
</evidence>
<protein>
    <recommendedName>
        <fullName evidence="1">DUF7736 domain-containing protein</fullName>
    </recommendedName>
</protein>
<evidence type="ECO:0000313" key="4">
    <source>
        <dbReference type="Proteomes" id="UP001245561"/>
    </source>
</evidence>
<reference evidence="3 5" key="1">
    <citation type="submission" date="2023-03" db="EMBL/GenBank/DDBJ databases">
        <authorList>
            <person name="Shen W."/>
            <person name="Cai J."/>
        </authorList>
    </citation>
    <scope>NUCLEOTIDE SEQUENCE</scope>
    <source>
        <strain evidence="3">P55-2</strain>
        <strain evidence="2 5">P72-2</strain>
    </source>
</reference>
<accession>A0AAW8TKI8</accession>
<proteinExistence type="predicted"/>
<keyword evidence="5" id="KW-1185">Reference proteome</keyword>
<dbReference type="Pfam" id="PF24875">
    <property type="entry name" value="DUF7736"/>
    <property type="match status" value="1"/>
</dbReference>
<dbReference type="AlphaFoldDB" id="A0AAW8TKI8"/>
<organism evidence="3 4">
    <name type="scientific">Enterococcus dongliensis</name>
    <dbReference type="NCBI Taxonomy" id="2559925"/>
    <lineage>
        <taxon>Bacteria</taxon>
        <taxon>Bacillati</taxon>
        <taxon>Bacillota</taxon>
        <taxon>Bacilli</taxon>
        <taxon>Lactobacillales</taxon>
        <taxon>Enterococcaceae</taxon>
        <taxon>Enterococcus</taxon>
    </lineage>
</organism>
<comment type="caution">
    <text evidence="3">The sequence shown here is derived from an EMBL/GenBank/DDBJ whole genome shotgun (WGS) entry which is preliminary data.</text>
</comment>
<dbReference type="Proteomes" id="UP001245561">
    <property type="component" value="Unassembled WGS sequence"/>
</dbReference>
<gene>
    <name evidence="3" type="ORF">P7D36_11675</name>
    <name evidence="2" type="ORF">P7D39_10010</name>
</gene>
<dbReference type="RefSeq" id="WP_311800635.1">
    <property type="nucleotide sequence ID" value="NZ_JARPYR010000020.1"/>
</dbReference>
<evidence type="ECO:0000313" key="5">
    <source>
        <dbReference type="Proteomes" id="UP001256547"/>
    </source>
</evidence>